<dbReference type="GO" id="GO:0005506">
    <property type="term" value="F:iron ion binding"/>
    <property type="evidence" value="ECO:0007669"/>
    <property type="project" value="InterPro"/>
</dbReference>
<dbReference type="Pfam" id="PF00067">
    <property type="entry name" value="p450"/>
    <property type="match status" value="1"/>
</dbReference>
<dbReference type="RefSeq" id="XP_033677997.1">
    <property type="nucleotide sequence ID" value="XM_033824255.1"/>
</dbReference>
<dbReference type="PANTHER" id="PTHR24305">
    <property type="entry name" value="CYTOCHROME P450"/>
    <property type="match status" value="1"/>
</dbReference>
<sequence length="547" mass="62632">MAYLVSMTYQHRARISKLRKQGFPMPDGWSWFFGHSLVLFRYTSRFPPLANIGIPMRELSKEFADTEMFLMDLWPSYPSSIVCFNPEAANLATQKYNLPKPPKAGTSVEPIVGGPSILSFNNSDWKKWRALLNPGFSAQSLMNHVPFIVDCAQVFCDKLRANVGKGIFSLDDYATRLTFDVIMKVTLDSDINYQRHEHIIPTAINTITRWHSFWDPRILLNPIRPIVQRYYGRKMVNYINKELQRRFEELKAERKTSGAAPRKLKRPLSVISLALEDYIDESKDSNILETATLDKDFAAIVSNHIRLFLFAGNDTTSATIVFALHLMSKYPEPCSQLRKEHDSIFGADVSKTAEVLKAQPALLNQCRYTLAFVKETLRLYPPGANMRLGTSEATLPALNGKILPTEGLNIILVHQPIHMNPRIWLKPNEFIPERWLVEPGHELYPPSGAYRPFDIGPRRCIGQELSLTEIRTVLVMTARNFHFKPAYEDWDQIQAQQAGFWTKMIRQFGKEEPNTVYDDRVYQTEKAGTHPSDGYPCRVELVDSKAE</sequence>
<keyword evidence="9" id="KW-0175">Coiled coil</keyword>
<dbReference type="GeneID" id="54577585"/>
<evidence type="ECO:0000256" key="2">
    <source>
        <dbReference type="ARBA" id="ARBA00005179"/>
    </source>
</evidence>
<evidence type="ECO:0000256" key="5">
    <source>
        <dbReference type="ARBA" id="ARBA00023002"/>
    </source>
</evidence>
<keyword evidence="7" id="KW-0503">Monooxygenase</keyword>
<dbReference type="EMBL" id="ML987206">
    <property type="protein sequence ID" value="KAF2242993.1"/>
    <property type="molecule type" value="Genomic_DNA"/>
</dbReference>
<dbReference type="GO" id="GO:0004497">
    <property type="term" value="F:monooxygenase activity"/>
    <property type="evidence" value="ECO:0007669"/>
    <property type="project" value="UniProtKB-KW"/>
</dbReference>
<dbReference type="PANTHER" id="PTHR24305:SF107">
    <property type="entry name" value="P450, PUTATIVE (EUROFUNG)-RELATED"/>
    <property type="match status" value="1"/>
</dbReference>
<reference evidence="10" key="1">
    <citation type="journal article" date="2020" name="Stud. Mycol.">
        <title>101 Dothideomycetes genomes: a test case for predicting lifestyles and emergence of pathogens.</title>
        <authorList>
            <person name="Haridas S."/>
            <person name="Albert R."/>
            <person name="Binder M."/>
            <person name="Bloem J."/>
            <person name="Labutti K."/>
            <person name="Salamov A."/>
            <person name="Andreopoulos B."/>
            <person name="Baker S."/>
            <person name="Barry K."/>
            <person name="Bills G."/>
            <person name="Bluhm B."/>
            <person name="Cannon C."/>
            <person name="Castanera R."/>
            <person name="Culley D."/>
            <person name="Daum C."/>
            <person name="Ezra D."/>
            <person name="Gonzalez J."/>
            <person name="Henrissat B."/>
            <person name="Kuo A."/>
            <person name="Liang C."/>
            <person name="Lipzen A."/>
            <person name="Lutzoni F."/>
            <person name="Magnuson J."/>
            <person name="Mondo S."/>
            <person name="Nolan M."/>
            <person name="Ohm R."/>
            <person name="Pangilinan J."/>
            <person name="Park H.-J."/>
            <person name="Ramirez L."/>
            <person name="Alfaro M."/>
            <person name="Sun H."/>
            <person name="Tritt A."/>
            <person name="Yoshinaga Y."/>
            <person name="Zwiers L.-H."/>
            <person name="Turgeon B."/>
            <person name="Goodwin S."/>
            <person name="Spatafora J."/>
            <person name="Crous P."/>
            <person name="Grigoriev I."/>
        </authorList>
    </citation>
    <scope>NUCLEOTIDE SEQUENCE</scope>
    <source>
        <strain evidence="10">CBS 122368</strain>
    </source>
</reference>
<name>A0A6A6HZE8_9PLEO</name>
<evidence type="ECO:0000256" key="7">
    <source>
        <dbReference type="ARBA" id="ARBA00023033"/>
    </source>
</evidence>
<evidence type="ECO:0000256" key="9">
    <source>
        <dbReference type="SAM" id="Coils"/>
    </source>
</evidence>
<dbReference type="AlphaFoldDB" id="A0A6A6HZE8"/>
<keyword evidence="3 8" id="KW-0349">Heme</keyword>
<dbReference type="GO" id="GO:0016705">
    <property type="term" value="F:oxidoreductase activity, acting on paired donors, with incorporation or reduction of molecular oxygen"/>
    <property type="evidence" value="ECO:0007669"/>
    <property type="project" value="InterPro"/>
</dbReference>
<dbReference type="Proteomes" id="UP000800094">
    <property type="component" value="Unassembled WGS sequence"/>
</dbReference>
<keyword evidence="11" id="KW-1185">Reference proteome</keyword>
<evidence type="ECO:0000256" key="8">
    <source>
        <dbReference type="PIRSR" id="PIRSR602401-1"/>
    </source>
</evidence>
<organism evidence="10 11">
    <name type="scientific">Trematosphaeria pertusa</name>
    <dbReference type="NCBI Taxonomy" id="390896"/>
    <lineage>
        <taxon>Eukaryota</taxon>
        <taxon>Fungi</taxon>
        <taxon>Dikarya</taxon>
        <taxon>Ascomycota</taxon>
        <taxon>Pezizomycotina</taxon>
        <taxon>Dothideomycetes</taxon>
        <taxon>Pleosporomycetidae</taxon>
        <taxon>Pleosporales</taxon>
        <taxon>Massarineae</taxon>
        <taxon>Trematosphaeriaceae</taxon>
        <taxon>Trematosphaeria</taxon>
    </lineage>
</organism>
<comment type="pathway">
    <text evidence="2">Secondary metabolite biosynthesis.</text>
</comment>
<evidence type="ECO:0000256" key="6">
    <source>
        <dbReference type="ARBA" id="ARBA00023004"/>
    </source>
</evidence>
<dbReference type="Gene3D" id="1.10.630.10">
    <property type="entry name" value="Cytochrome P450"/>
    <property type="match status" value="1"/>
</dbReference>
<dbReference type="PRINTS" id="PR00463">
    <property type="entry name" value="EP450I"/>
</dbReference>
<feature type="coiled-coil region" evidence="9">
    <location>
        <begin position="233"/>
        <end position="260"/>
    </location>
</feature>
<keyword evidence="4 8" id="KW-0479">Metal-binding</keyword>
<keyword evidence="6 8" id="KW-0408">Iron</keyword>
<dbReference type="InterPro" id="IPR002401">
    <property type="entry name" value="Cyt_P450_E_grp-I"/>
</dbReference>
<protein>
    <submittedName>
        <fullName evidence="10">Cytochrome P450</fullName>
    </submittedName>
</protein>
<feature type="binding site" description="axial binding residue" evidence="8">
    <location>
        <position position="460"/>
    </location>
    <ligand>
        <name>heme</name>
        <dbReference type="ChEBI" id="CHEBI:30413"/>
    </ligand>
    <ligandPart>
        <name>Fe</name>
        <dbReference type="ChEBI" id="CHEBI:18248"/>
    </ligandPart>
</feature>
<dbReference type="SUPFAM" id="SSF48264">
    <property type="entry name" value="Cytochrome P450"/>
    <property type="match status" value="1"/>
</dbReference>
<evidence type="ECO:0000256" key="4">
    <source>
        <dbReference type="ARBA" id="ARBA00022723"/>
    </source>
</evidence>
<dbReference type="InterPro" id="IPR001128">
    <property type="entry name" value="Cyt_P450"/>
</dbReference>
<dbReference type="CDD" id="cd11051">
    <property type="entry name" value="CYP59-like"/>
    <property type="match status" value="1"/>
</dbReference>
<dbReference type="InterPro" id="IPR036396">
    <property type="entry name" value="Cyt_P450_sf"/>
</dbReference>
<accession>A0A6A6HZE8</accession>
<comment type="cofactor">
    <cofactor evidence="1 8">
        <name>heme</name>
        <dbReference type="ChEBI" id="CHEBI:30413"/>
    </cofactor>
</comment>
<evidence type="ECO:0000256" key="1">
    <source>
        <dbReference type="ARBA" id="ARBA00001971"/>
    </source>
</evidence>
<dbReference type="PRINTS" id="PR00385">
    <property type="entry name" value="P450"/>
</dbReference>
<proteinExistence type="predicted"/>
<keyword evidence="5" id="KW-0560">Oxidoreductase</keyword>
<evidence type="ECO:0000256" key="3">
    <source>
        <dbReference type="ARBA" id="ARBA00022617"/>
    </source>
</evidence>
<evidence type="ECO:0000313" key="11">
    <source>
        <dbReference type="Proteomes" id="UP000800094"/>
    </source>
</evidence>
<dbReference type="InterPro" id="IPR050121">
    <property type="entry name" value="Cytochrome_P450_monoxygenase"/>
</dbReference>
<evidence type="ECO:0000313" key="10">
    <source>
        <dbReference type="EMBL" id="KAF2242993.1"/>
    </source>
</evidence>
<gene>
    <name evidence="10" type="ORF">BU26DRAFT_437734</name>
</gene>
<dbReference type="OrthoDB" id="10029320at2759"/>
<dbReference type="GO" id="GO:0020037">
    <property type="term" value="F:heme binding"/>
    <property type="evidence" value="ECO:0007669"/>
    <property type="project" value="InterPro"/>
</dbReference>